<keyword evidence="6" id="KW-0812">Transmembrane</keyword>
<keyword evidence="6" id="KW-1133">Transmembrane helix</keyword>
<evidence type="ECO:0000256" key="1">
    <source>
        <dbReference type="ARBA" id="ARBA00022555"/>
    </source>
</evidence>
<proteinExistence type="predicted"/>
<gene>
    <name evidence="9" type="ORF">PGLA1383_LOCUS32229</name>
</gene>
<dbReference type="PROSITE" id="PS50886">
    <property type="entry name" value="TRBD"/>
    <property type="match status" value="1"/>
</dbReference>
<dbReference type="Gene3D" id="1.10.730.10">
    <property type="entry name" value="Isoleucyl-tRNA Synthetase, Domain 1"/>
    <property type="match status" value="1"/>
</dbReference>
<dbReference type="GO" id="GO:0000049">
    <property type="term" value="F:tRNA binding"/>
    <property type="evidence" value="ECO:0007669"/>
    <property type="project" value="UniProtKB-UniRule"/>
</dbReference>
<dbReference type="OrthoDB" id="427473at2759"/>
<dbReference type="InterPro" id="IPR012340">
    <property type="entry name" value="NA-bd_OB-fold"/>
</dbReference>
<dbReference type="PANTHER" id="PTHR11586:SF33">
    <property type="entry name" value="AMINOACYL TRNA SYNTHASE COMPLEX-INTERACTING MULTIFUNCTIONAL PROTEIN 1"/>
    <property type="match status" value="1"/>
</dbReference>
<feature type="chain" id="PRO_5032807010" description="tRNA-binding domain-containing protein" evidence="7">
    <location>
        <begin position="22"/>
        <end position="633"/>
    </location>
</feature>
<dbReference type="AlphaFoldDB" id="A0A813FPS6"/>
<reference evidence="9" key="1">
    <citation type="submission" date="2021-02" db="EMBL/GenBank/DDBJ databases">
        <authorList>
            <person name="Dougan E. K."/>
            <person name="Rhodes N."/>
            <person name="Thang M."/>
            <person name="Chan C."/>
        </authorList>
    </citation>
    <scope>NUCLEOTIDE SEQUENCE</scope>
</reference>
<keyword evidence="2 4" id="KW-0694">RNA-binding</keyword>
<dbReference type="GO" id="GO:0004825">
    <property type="term" value="F:methionine-tRNA ligase activity"/>
    <property type="evidence" value="ECO:0007669"/>
    <property type="project" value="UniProtKB-EC"/>
</dbReference>
<feature type="signal peptide" evidence="7">
    <location>
        <begin position="1"/>
        <end position="21"/>
    </location>
</feature>
<dbReference type="CDD" id="cd02799">
    <property type="entry name" value="tRNA_bind_EMAP-II_like"/>
    <property type="match status" value="1"/>
</dbReference>
<keyword evidence="6" id="KW-0472">Membrane</keyword>
<keyword evidence="1 4" id="KW-0820">tRNA-binding</keyword>
<dbReference type="GO" id="GO:0005524">
    <property type="term" value="F:ATP binding"/>
    <property type="evidence" value="ECO:0007669"/>
    <property type="project" value="InterPro"/>
</dbReference>
<feature type="transmembrane region" description="Helical" evidence="6">
    <location>
        <begin position="96"/>
        <end position="121"/>
    </location>
</feature>
<evidence type="ECO:0000256" key="3">
    <source>
        <dbReference type="ARBA" id="ARBA00047364"/>
    </source>
</evidence>
<protein>
    <recommendedName>
        <fullName evidence="8">tRNA-binding domain-containing protein</fullName>
    </recommendedName>
</protein>
<feature type="transmembrane region" description="Helical" evidence="6">
    <location>
        <begin position="141"/>
        <end position="158"/>
    </location>
</feature>
<feature type="domain" description="TRNA-binding" evidence="8">
    <location>
        <begin position="466"/>
        <end position="570"/>
    </location>
</feature>
<evidence type="ECO:0000313" key="10">
    <source>
        <dbReference type="Proteomes" id="UP000654075"/>
    </source>
</evidence>
<dbReference type="SUPFAM" id="SSF50249">
    <property type="entry name" value="Nucleic acid-binding proteins"/>
    <property type="match status" value="1"/>
</dbReference>
<evidence type="ECO:0000313" key="9">
    <source>
        <dbReference type="EMBL" id="CAE8614507.1"/>
    </source>
</evidence>
<evidence type="ECO:0000259" key="8">
    <source>
        <dbReference type="PROSITE" id="PS50886"/>
    </source>
</evidence>
<feature type="region of interest" description="Disordered" evidence="5">
    <location>
        <begin position="418"/>
        <end position="464"/>
    </location>
</feature>
<comment type="caution">
    <text evidence="9">The sequence shown here is derived from an EMBL/GenBank/DDBJ whole genome shotgun (WGS) entry which is preliminary data.</text>
</comment>
<dbReference type="EMBL" id="CAJNNV010025440">
    <property type="protein sequence ID" value="CAE8614507.1"/>
    <property type="molecule type" value="Genomic_DNA"/>
</dbReference>
<evidence type="ECO:0000256" key="5">
    <source>
        <dbReference type="SAM" id="MobiDB-lite"/>
    </source>
</evidence>
<comment type="catalytic activity">
    <reaction evidence="3">
        <text>tRNA(Met) + L-methionine + ATP = L-methionyl-tRNA(Met) + AMP + diphosphate</text>
        <dbReference type="Rhea" id="RHEA:13481"/>
        <dbReference type="Rhea" id="RHEA-COMP:9667"/>
        <dbReference type="Rhea" id="RHEA-COMP:9698"/>
        <dbReference type="ChEBI" id="CHEBI:30616"/>
        <dbReference type="ChEBI" id="CHEBI:33019"/>
        <dbReference type="ChEBI" id="CHEBI:57844"/>
        <dbReference type="ChEBI" id="CHEBI:78442"/>
        <dbReference type="ChEBI" id="CHEBI:78530"/>
        <dbReference type="ChEBI" id="CHEBI:456215"/>
        <dbReference type="EC" id="6.1.1.10"/>
    </reaction>
</comment>
<dbReference type="InterPro" id="IPR009080">
    <property type="entry name" value="tRNAsynth_Ia_anticodon-bd"/>
</dbReference>
<feature type="transmembrane region" description="Helical" evidence="6">
    <location>
        <begin position="45"/>
        <end position="62"/>
    </location>
</feature>
<dbReference type="Pfam" id="PF19303">
    <property type="entry name" value="Anticodon_3"/>
    <property type="match status" value="1"/>
</dbReference>
<dbReference type="GO" id="GO:0006418">
    <property type="term" value="P:tRNA aminoacylation for protein translation"/>
    <property type="evidence" value="ECO:0007669"/>
    <property type="project" value="InterPro"/>
</dbReference>
<dbReference type="SUPFAM" id="SSF47323">
    <property type="entry name" value="Anticodon-binding domain of a subclass of class I aminoacyl-tRNA synthetases"/>
    <property type="match status" value="1"/>
</dbReference>
<feature type="transmembrane region" description="Helical" evidence="6">
    <location>
        <begin position="69"/>
        <end position="90"/>
    </location>
</feature>
<evidence type="ECO:0000256" key="2">
    <source>
        <dbReference type="ARBA" id="ARBA00022884"/>
    </source>
</evidence>
<evidence type="ECO:0000256" key="7">
    <source>
        <dbReference type="SAM" id="SignalP"/>
    </source>
</evidence>
<dbReference type="Pfam" id="PF01588">
    <property type="entry name" value="tRNA_bind"/>
    <property type="match status" value="1"/>
</dbReference>
<name>A0A813FPS6_POLGL</name>
<dbReference type="Proteomes" id="UP000654075">
    <property type="component" value="Unassembled WGS sequence"/>
</dbReference>
<feature type="compositionally biased region" description="Basic and acidic residues" evidence="5">
    <location>
        <begin position="426"/>
        <end position="445"/>
    </location>
</feature>
<keyword evidence="7" id="KW-0732">Signal</keyword>
<evidence type="ECO:0000256" key="6">
    <source>
        <dbReference type="SAM" id="Phobius"/>
    </source>
</evidence>
<sequence length="633" mass="69116">MYLKLLAEVLLFLGLTRVIVCQGTSLECRHSYDIRFFFWKDFHNIALDLFVVFVIGRIYEAVFPLDSPLVVVSLCCGSAVPSLLDIIPFLKVSLTMYQVMCVWSVPTFIFVGFMGLALLALAGLHAHYCWKFLTARGKCSFLLEMLAIIGVFVVPRAISSSFHAHHWFTAWLAAQLCRFNTAWSRSAQFFFIGVYVNGIALYGRDPVLSCQAAWLLADSQRCQRLLPCTADQAMQNVMVIPPYHYEPSDRCDNLGNLVQRAVSLCGGKVPKGNMSLVSLPFNLDELKSSVSQAMLAYRLSEAADLAVKACAATNKWIAGYEPWKMKDADQQELRSACLRVLLEAVYILAHFFGPFIPTAADAIFAKVGTPARPIPQLASFTNLDEKAEVKTGSILFSQLEVDKVALLAKKEDAPAVAAPAAGAKGAKGEGKGAKADAAPKADAKAKPAKAPKAPKEEIKDDPNQPLFSKLDIRVGKIVKAYNHPDAERLFVEEIDVGDPEGPRQVISGLREHYSLEEFTGKRLLVICNLMAAKMRGVTSHGMVLCAKNPETKVVELVGVPESCKIGDRVLPEGVLASWKPFSPAAVKELKVWEDVAKGLRTDGGRVACFSGTPLVTASGEKFLAPTLSEVEIG</sequence>
<accession>A0A813FPS6</accession>
<organism evidence="9 10">
    <name type="scientific">Polarella glacialis</name>
    <name type="common">Dinoflagellate</name>
    <dbReference type="NCBI Taxonomy" id="89957"/>
    <lineage>
        <taxon>Eukaryota</taxon>
        <taxon>Sar</taxon>
        <taxon>Alveolata</taxon>
        <taxon>Dinophyceae</taxon>
        <taxon>Suessiales</taxon>
        <taxon>Suessiaceae</taxon>
        <taxon>Polarella</taxon>
    </lineage>
</organism>
<dbReference type="PANTHER" id="PTHR11586">
    <property type="entry name" value="TRNA-AMINOACYLATION COFACTOR ARC1 FAMILY MEMBER"/>
    <property type="match status" value="1"/>
</dbReference>
<keyword evidence="10" id="KW-1185">Reference proteome</keyword>
<dbReference type="InterPro" id="IPR002547">
    <property type="entry name" value="tRNA-bd_dom"/>
</dbReference>
<dbReference type="Gene3D" id="2.40.50.140">
    <property type="entry name" value="Nucleic acid-binding proteins"/>
    <property type="match status" value="1"/>
</dbReference>
<dbReference type="InterPro" id="IPR051270">
    <property type="entry name" value="Tyrosine-tRNA_ligase_regulator"/>
</dbReference>
<evidence type="ECO:0000256" key="4">
    <source>
        <dbReference type="PROSITE-ProRule" id="PRU00209"/>
    </source>
</evidence>
<feature type="compositionally biased region" description="Basic and acidic residues" evidence="5">
    <location>
        <begin position="453"/>
        <end position="462"/>
    </location>
</feature>
<dbReference type="InterPro" id="IPR041872">
    <property type="entry name" value="Anticodon_Met"/>
</dbReference>